<name>D7LN70_ARALL</name>
<dbReference type="AlphaFoldDB" id="D7LN70"/>
<feature type="transmembrane region" description="Helical" evidence="1">
    <location>
        <begin position="125"/>
        <end position="142"/>
    </location>
</feature>
<reference evidence="3" key="1">
    <citation type="journal article" date="2011" name="Nat. Genet.">
        <title>The Arabidopsis lyrata genome sequence and the basis of rapid genome size change.</title>
        <authorList>
            <person name="Hu T.T."/>
            <person name="Pattyn P."/>
            <person name="Bakker E.G."/>
            <person name="Cao J."/>
            <person name="Cheng J.-F."/>
            <person name="Clark R.M."/>
            <person name="Fahlgren N."/>
            <person name="Fawcett J.A."/>
            <person name="Grimwood J."/>
            <person name="Gundlach H."/>
            <person name="Haberer G."/>
            <person name="Hollister J.D."/>
            <person name="Ossowski S."/>
            <person name="Ottilar R.P."/>
            <person name="Salamov A.A."/>
            <person name="Schneeberger K."/>
            <person name="Spannagl M."/>
            <person name="Wang X."/>
            <person name="Yang L."/>
            <person name="Nasrallah M.E."/>
            <person name="Bergelson J."/>
            <person name="Carrington J.C."/>
            <person name="Gaut B.S."/>
            <person name="Schmutz J."/>
            <person name="Mayer K.F.X."/>
            <person name="Van de Peer Y."/>
            <person name="Grigoriev I.V."/>
            <person name="Nordborg M."/>
            <person name="Weigel D."/>
            <person name="Guo Y.-L."/>
        </authorList>
    </citation>
    <scope>NUCLEOTIDE SEQUENCE [LARGE SCALE GENOMIC DNA]</scope>
    <source>
        <strain evidence="3">cv. MN47</strain>
    </source>
</reference>
<organism evidence="3">
    <name type="scientific">Arabidopsis lyrata subsp. lyrata</name>
    <name type="common">Lyre-leaved rock-cress</name>
    <dbReference type="NCBI Taxonomy" id="81972"/>
    <lineage>
        <taxon>Eukaryota</taxon>
        <taxon>Viridiplantae</taxon>
        <taxon>Streptophyta</taxon>
        <taxon>Embryophyta</taxon>
        <taxon>Tracheophyta</taxon>
        <taxon>Spermatophyta</taxon>
        <taxon>Magnoliopsida</taxon>
        <taxon>eudicotyledons</taxon>
        <taxon>Gunneridae</taxon>
        <taxon>Pentapetalae</taxon>
        <taxon>rosids</taxon>
        <taxon>malvids</taxon>
        <taxon>Brassicales</taxon>
        <taxon>Brassicaceae</taxon>
        <taxon>Camelineae</taxon>
        <taxon>Arabidopsis</taxon>
    </lineage>
</organism>
<keyword evidence="3" id="KW-1185">Reference proteome</keyword>
<keyword evidence="1" id="KW-0812">Transmembrane</keyword>
<evidence type="ECO:0000313" key="3">
    <source>
        <dbReference type="Proteomes" id="UP000008694"/>
    </source>
</evidence>
<protein>
    <submittedName>
        <fullName evidence="2">Uncharacterized protein</fullName>
    </submittedName>
</protein>
<keyword evidence="1" id="KW-0472">Membrane</keyword>
<dbReference type="Gramene" id="scaffold_501609.1">
    <property type="protein sequence ID" value="scaffold_501609.1"/>
    <property type="gene ID" value="scaffold_501609.1"/>
</dbReference>
<dbReference type="Proteomes" id="UP000008694">
    <property type="component" value="Unassembled WGS sequence"/>
</dbReference>
<evidence type="ECO:0000256" key="1">
    <source>
        <dbReference type="SAM" id="Phobius"/>
    </source>
</evidence>
<feature type="transmembrane region" description="Helical" evidence="1">
    <location>
        <begin position="6"/>
        <end position="27"/>
    </location>
</feature>
<sequence>MGYTALSLFLFYSILRFLISVNIYMPLGSGNAKRERLFRDVYIWGLQHRDEPTNLMVISKNSLLDKNYVAALVPLKEKENNILLTLPQDPSELPQCVASFVWVWTSPYQLEGALLIAKAVVAHKLLLLLILLLLATELHYVLPKRRRNVLTNIHPKSTNILRTSEDTTRS</sequence>
<accession>D7LN70</accession>
<dbReference type="EMBL" id="GL348717">
    <property type="protein sequence ID" value="EFH52072.1"/>
    <property type="molecule type" value="Genomic_DNA"/>
</dbReference>
<proteinExistence type="predicted"/>
<keyword evidence="1" id="KW-1133">Transmembrane helix</keyword>
<gene>
    <name evidence="2" type="ORF">ARALYDRAFT_905905</name>
</gene>
<evidence type="ECO:0000313" key="2">
    <source>
        <dbReference type="EMBL" id="EFH52072.1"/>
    </source>
</evidence>
<dbReference type="HOGENOM" id="CLU_1572789_0_0_1"/>